<evidence type="ECO:0000256" key="3">
    <source>
        <dbReference type="ARBA" id="ARBA00022448"/>
    </source>
</evidence>
<keyword evidence="3" id="KW-0813">Transport</keyword>
<feature type="domain" description="Fe/B12 periplasmic-binding" evidence="7">
    <location>
        <begin position="96"/>
        <end position="348"/>
    </location>
</feature>
<accession>A0A6V7RR95</accession>
<feature type="signal peptide" evidence="6">
    <location>
        <begin position="1"/>
        <end position="25"/>
    </location>
</feature>
<sequence>MKFRQVYMLLTVATLLLLAACNDQNQENTAEEETSPEEESKTEETNDAEETTEVEEDTESETVAYHNDFSIKSEKDGKTTSTKIDHDVELMKNSDRVVVLDLGVASTMAALDLEKNVVGITKGENLAPDITDVYEGDSYKDVGDSNELDFEAIKELEPQVIMISDQEAKSSTIRQLEDAAPNAEIIHVEASSTSYLKDIKDMTVFLGQMYEVEDRANNLVEELDTLIEDVRSTAVELDLSTLLVEEGENTNIQGLSSPYGFIYSDLEFTDASLNQEDDVNQVINNVNPDLLLVVAEENQDVNSLDFVTEDMSDKVKILNEKTWKVNSGGYLSALHQLTDLKEILESISE</sequence>
<evidence type="ECO:0000313" key="8">
    <source>
        <dbReference type="EMBL" id="CAD2080320.1"/>
    </source>
</evidence>
<dbReference type="Proteomes" id="UP000589351">
    <property type="component" value="Unassembled WGS sequence"/>
</dbReference>
<feature type="region of interest" description="Disordered" evidence="5">
    <location>
        <begin position="26"/>
        <end position="61"/>
    </location>
</feature>
<dbReference type="InterPro" id="IPR051313">
    <property type="entry name" value="Bact_iron-sidero_bind"/>
</dbReference>
<reference evidence="8 9" key="1">
    <citation type="submission" date="2020-07" db="EMBL/GenBank/DDBJ databases">
        <authorList>
            <person name="Criscuolo A."/>
        </authorList>
    </citation>
    <scope>NUCLEOTIDE SEQUENCE [LARGE SCALE GENOMIC DNA]</scope>
    <source>
        <strain evidence="8">CIP111649</strain>
    </source>
</reference>
<evidence type="ECO:0000256" key="6">
    <source>
        <dbReference type="SAM" id="SignalP"/>
    </source>
</evidence>
<dbReference type="AlphaFoldDB" id="A0A6V7RR95"/>
<dbReference type="GO" id="GO:0030288">
    <property type="term" value="C:outer membrane-bounded periplasmic space"/>
    <property type="evidence" value="ECO:0007669"/>
    <property type="project" value="TreeGrafter"/>
</dbReference>
<keyword evidence="4 6" id="KW-0732">Signal</keyword>
<keyword evidence="9" id="KW-1185">Reference proteome</keyword>
<evidence type="ECO:0000313" key="9">
    <source>
        <dbReference type="Proteomes" id="UP000589351"/>
    </source>
</evidence>
<feature type="compositionally biased region" description="Acidic residues" evidence="5">
    <location>
        <begin position="45"/>
        <end position="60"/>
    </location>
</feature>
<evidence type="ECO:0000256" key="5">
    <source>
        <dbReference type="SAM" id="MobiDB-lite"/>
    </source>
</evidence>
<dbReference type="Pfam" id="PF01497">
    <property type="entry name" value="Peripla_BP_2"/>
    <property type="match status" value="1"/>
</dbReference>
<organism evidence="8 9">
    <name type="scientific">Jeotgalicoccus meleagridis</name>
    <dbReference type="NCBI Taxonomy" id="2759181"/>
    <lineage>
        <taxon>Bacteria</taxon>
        <taxon>Bacillati</taxon>
        <taxon>Bacillota</taxon>
        <taxon>Bacilli</taxon>
        <taxon>Bacillales</taxon>
        <taxon>Staphylococcaceae</taxon>
        <taxon>Jeotgalicoccus</taxon>
    </lineage>
</organism>
<evidence type="ECO:0000259" key="7">
    <source>
        <dbReference type="PROSITE" id="PS50983"/>
    </source>
</evidence>
<evidence type="ECO:0000256" key="2">
    <source>
        <dbReference type="ARBA" id="ARBA00008814"/>
    </source>
</evidence>
<dbReference type="PANTHER" id="PTHR30532:SF28">
    <property type="entry name" value="PETROBACTIN-BINDING PROTEIN YCLQ"/>
    <property type="match status" value="1"/>
</dbReference>
<gene>
    <name evidence="8" type="primary">yclQ_2</name>
    <name evidence="8" type="ORF">JEODO184_01909</name>
</gene>
<dbReference type="EMBL" id="CAJEWD010000008">
    <property type="protein sequence ID" value="CAD2080320.1"/>
    <property type="molecule type" value="Genomic_DNA"/>
</dbReference>
<feature type="chain" id="PRO_5039539456" evidence="6">
    <location>
        <begin position="26"/>
        <end position="349"/>
    </location>
</feature>
<comment type="subcellular location">
    <subcellularLocation>
        <location evidence="1">Cell envelope</location>
    </subcellularLocation>
</comment>
<dbReference type="Gene3D" id="3.40.50.1980">
    <property type="entry name" value="Nitrogenase molybdenum iron protein domain"/>
    <property type="match status" value="2"/>
</dbReference>
<dbReference type="PANTHER" id="PTHR30532">
    <property type="entry name" value="IRON III DICITRATE-BINDING PERIPLASMIC PROTEIN"/>
    <property type="match status" value="1"/>
</dbReference>
<dbReference type="PROSITE" id="PS50983">
    <property type="entry name" value="FE_B12_PBP"/>
    <property type="match status" value="1"/>
</dbReference>
<dbReference type="GO" id="GO:1901678">
    <property type="term" value="P:iron coordination entity transport"/>
    <property type="evidence" value="ECO:0007669"/>
    <property type="project" value="UniProtKB-ARBA"/>
</dbReference>
<evidence type="ECO:0000256" key="4">
    <source>
        <dbReference type="ARBA" id="ARBA00022729"/>
    </source>
</evidence>
<dbReference type="PROSITE" id="PS51257">
    <property type="entry name" value="PROKAR_LIPOPROTEIN"/>
    <property type="match status" value="1"/>
</dbReference>
<comment type="similarity">
    <text evidence="2">Belongs to the bacterial solute-binding protein 8 family.</text>
</comment>
<dbReference type="RefSeq" id="WP_185126405.1">
    <property type="nucleotide sequence ID" value="NZ_CAJEWD010000008.1"/>
</dbReference>
<dbReference type="InterPro" id="IPR002491">
    <property type="entry name" value="ABC_transptr_periplasmic_BD"/>
</dbReference>
<proteinExistence type="inferred from homology"/>
<comment type="caution">
    <text evidence="8">The sequence shown here is derived from an EMBL/GenBank/DDBJ whole genome shotgun (WGS) entry which is preliminary data.</text>
</comment>
<name>A0A6V7RR95_9STAP</name>
<evidence type="ECO:0000256" key="1">
    <source>
        <dbReference type="ARBA" id="ARBA00004196"/>
    </source>
</evidence>
<protein>
    <submittedName>
        <fullName evidence="8">Putative ABC transporter solute-binding protein YclQ</fullName>
    </submittedName>
</protein>
<dbReference type="SUPFAM" id="SSF53807">
    <property type="entry name" value="Helical backbone' metal receptor"/>
    <property type="match status" value="1"/>
</dbReference>